<proteinExistence type="predicted"/>
<keyword evidence="3" id="KW-1185">Reference proteome</keyword>
<gene>
    <name evidence="2" type="ORF">F7Q92_04120</name>
</gene>
<evidence type="ECO:0000259" key="1">
    <source>
        <dbReference type="PROSITE" id="PS50801"/>
    </source>
</evidence>
<dbReference type="InterPro" id="IPR036513">
    <property type="entry name" value="STAS_dom_sf"/>
</dbReference>
<dbReference type="CDD" id="cd07043">
    <property type="entry name" value="STAS_anti-anti-sigma_factors"/>
    <property type="match status" value="1"/>
</dbReference>
<sequence>MLRLPAQITLSEARQVRDTLLSQIHAETGAELVLDASALTQVDSATLAVLLACRRQAPERRWVVQGAPAQLGDLARLYGVESLLGLQAQPAQSSTV</sequence>
<dbReference type="Gene3D" id="3.30.750.24">
    <property type="entry name" value="STAS domain"/>
    <property type="match status" value="1"/>
</dbReference>
<reference evidence="2 3" key="1">
    <citation type="submission" date="2019-09" db="EMBL/GenBank/DDBJ databases">
        <title>Draft genome sequences of 48 bacterial type strains from the CCUG.</title>
        <authorList>
            <person name="Tunovic T."/>
            <person name="Pineiro-Iglesias B."/>
            <person name="Unosson C."/>
            <person name="Inganas E."/>
            <person name="Ohlen M."/>
            <person name="Cardew S."/>
            <person name="Jensie-Markopoulos S."/>
            <person name="Salva-Serra F."/>
            <person name="Jaen-Luchoro D."/>
            <person name="Karlsson R."/>
            <person name="Svensson-Stadler L."/>
            <person name="Chun J."/>
            <person name="Moore E."/>
        </authorList>
    </citation>
    <scope>NUCLEOTIDE SEQUENCE [LARGE SCALE GENOMIC DNA]</scope>
    <source>
        <strain evidence="2 3">CCUG 30977</strain>
    </source>
</reference>
<dbReference type="PROSITE" id="PS50801">
    <property type="entry name" value="STAS"/>
    <property type="match status" value="1"/>
</dbReference>
<dbReference type="RefSeq" id="WP_151122736.1">
    <property type="nucleotide sequence ID" value="NZ_CP088081.1"/>
</dbReference>
<evidence type="ECO:0000313" key="2">
    <source>
        <dbReference type="EMBL" id="KAB0584407.1"/>
    </source>
</evidence>
<feature type="domain" description="STAS" evidence="1">
    <location>
        <begin position="1"/>
        <end position="71"/>
    </location>
</feature>
<accession>A0A643FFC1</accession>
<dbReference type="InterPro" id="IPR058548">
    <property type="entry name" value="MlaB-like_STAS"/>
</dbReference>
<dbReference type="SUPFAM" id="SSF52091">
    <property type="entry name" value="SpoIIaa-like"/>
    <property type="match status" value="1"/>
</dbReference>
<name>A0A643FFC1_IDEDE</name>
<dbReference type="OrthoDB" id="9156744at2"/>
<protein>
    <submittedName>
        <fullName evidence="2">STAS domain-containing protein</fullName>
    </submittedName>
</protein>
<dbReference type="Pfam" id="PF13466">
    <property type="entry name" value="STAS_2"/>
    <property type="match status" value="1"/>
</dbReference>
<organism evidence="2 3">
    <name type="scientific">Ideonella dechloratans</name>
    <dbReference type="NCBI Taxonomy" id="36863"/>
    <lineage>
        <taxon>Bacteria</taxon>
        <taxon>Pseudomonadati</taxon>
        <taxon>Pseudomonadota</taxon>
        <taxon>Betaproteobacteria</taxon>
        <taxon>Burkholderiales</taxon>
        <taxon>Sphaerotilaceae</taxon>
        <taxon>Ideonella</taxon>
    </lineage>
</organism>
<dbReference type="EMBL" id="VZPB01000006">
    <property type="protein sequence ID" value="KAB0584407.1"/>
    <property type="molecule type" value="Genomic_DNA"/>
</dbReference>
<dbReference type="Proteomes" id="UP000430120">
    <property type="component" value="Unassembled WGS sequence"/>
</dbReference>
<dbReference type="InterPro" id="IPR002645">
    <property type="entry name" value="STAS_dom"/>
</dbReference>
<evidence type="ECO:0000313" key="3">
    <source>
        <dbReference type="Proteomes" id="UP000430120"/>
    </source>
</evidence>
<comment type="caution">
    <text evidence="2">The sequence shown here is derived from an EMBL/GenBank/DDBJ whole genome shotgun (WGS) entry which is preliminary data.</text>
</comment>
<dbReference type="AlphaFoldDB" id="A0A643FFC1"/>